<gene>
    <name evidence="10" type="ORF">V5N11_010985</name>
</gene>
<accession>A0ABD1BVF0</accession>
<dbReference type="InterPro" id="IPR011009">
    <property type="entry name" value="Kinase-like_dom_sf"/>
</dbReference>
<dbReference type="GO" id="GO:0004674">
    <property type="term" value="F:protein serine/threonine kinase activity"/>
    <property type="evidence" value="ECO:0007669"/>
    <property type="project" value="UniProtKB-KW"/>
</dbReference>
<dbReference type="PROSITE" id="PS00108">
    <property type="entry name" value="PROTEIN_KINASE_ST"/>
    <property type="match status" value="1"/>
</dbReference>
<evidence type="ECO:0000256" key="3">
    <source>
        <dbReference type="ARBA" id="ARBA00022679"/>
    </source>
</evidence>
<evidence type="ECO:0000256" key="1">
    <source>
        <dbReference type="ARBA" id="ARBA00012513"/>
    </source>
</evidence>
<evidence type="ECO:0000313" key="10">
    <source>
        <dbReference type="EMBL" id="KAL1221182.1"/>
    </source>
</evidence>
<dbReference type="AlphaFoldDB" id="A0ABD1BVF0"/>
<dbReference type="EC" id="2.7.11.1" evidence="1"/>
<dbReference type="InterPro" id="IPR000719">
    <property type="entry name" value="Prot_kinase_dom"/>
</dbReference>
<dbReference type="PANTHER" id="PTHR48055:SF47">
    <property type="entry name" value="PROTEIN KINASE DOMAIN-CONTAINING PROTEIN"/>
    <property type="match status" value="1"/>
</dbReference>
<evidence type="ECO:0000256" key="6">
    <source>
        <dbReference type="ARBA" id="ARBA00022840"/>
    </source>
</evidence>
<protein>
    <recommendedName>
        <fullName evidence="1">non-specific serine/threonine protein kinase</fullName>
        <ecNumber evidence="1">2.7.11.1</ecNumber>
    </recommendedName>
</protein>
<dbReference type="SUPFAM" id="SSF56112">
    <property type="entry name" value="Protein kinase-like (PK-like)"/>
    <property type="match status" value="1"/>
</dbReference>
<dbReference type="PROSITE" id="PS50011">
    <property type="entry name" value="PROTEIN_KINASE_DOM"/>
    <property type="match status" value="1"/>
</dbReference>
<evidence type="ECO:0000256" key="7">
    <source>
        <dbReference type="ARBA" id="ARBA00047899"/>
    </source>
</evidence>
<dbReference type="SMART" id="SM00220">
    <property type="entry name" value="S_TKc"/>
    <property type="match status" value="1"/>
</dbReference>
<reference evidence="10 11" key="1">
    <citation type="submission" date="2024-04" db="EMBL/GenBank/DDBJ databases">
        <title>Genome assembly C_amara_ONT_v2.</title>
        <authorList>
            <person name="Yant L."/>
            <person name="Moore C."/>
            <person name="Slenker M."/>
        </authorList>
    </citation>
    <scope>NUCLEOTIDE SEQUENCE [LARGE SCALE GENOMIC DNA]</scope>
    <source>
        <tissue evidence="10">Leaf</tissue>
    </source>
</reference>
<dbReference type="InterPro" id="IPR051564">
    <property type="entry name" value="LRR_receptor-like_kinase"/>
</dbReference>
<comment type="caution">
    <text evidence="10">The sequence shown here is derived from an EMBL/GenBank/DDBJ whole genome shotgun (WGS) entry which is preliminary data.</text>
</comment>
<dbReference type="InterPro" id="IPR008271">
    <property type="entry name" value="Ser/Thr_kinase_AS"/>
</dbReference>
<comment type="catalytic activity">
    <reaction evidence="7">
        <text>L-threonyl-[protein] + ATP = O-phospho-L-threonyl-[protein] + ADP + H(+)</text>
        <dbReference type="Rhea" id="RHEA:46608"/>
        <dbReference type="Rhea" id="RHEA-COMP:11060"/>
        <dbReference type="Rhea" id="RHEA-COMP:11605"/>
        <dbReference type="ChEBI" id="CHEBI:15378"/>
        <dbReference type="ChEBI" id="CHEBI:30013"/>
        <dbReference type="ChEBI" id="CHEBI:30616"/>
        <dbReference type="ChEBI" id="CHEBI:61977"/>
        <dbReference type="ChEBI" id="CHEBI:456216"/>
        <dbReference type="EC" id="2.7.11.1"/>
    </reaction>
</comment>
<comment type="catalytic activity">
    <reaction evidence="8">
        <text>L-seryl-[protein] + ATP = O-phospho-L-seryl-[protein] + ADP + H(+)</text>
        <dbReference type="Rhea" id="RHEA:17989"/>
        <dbReference type="Rhea" id="RHEA-COMP:9863"/>
        <dbReference type="Rhea" id="RHEA-COMP:11604"/>
        <dbReference type="ChEBI" id="CHEBI:15378"/>
        <dbReference type="ChEBI" id="CHEBI:29999"/>
        <dbReference type="ChEBI" id="CHEBI:30616"/>
        <dbReference type="ChEBI" id="CHEBI:83421"/>
        <dbReference type="ChEBI" id="CHEBI:456216"/>
        <dbReference type="EC" id="2.7.11.1"/>
    </reaction>
</comment>
<dbReference type="FunFam" id="1.10.510.10:FF:001023">
    <property type="entry name" value="Os07g0541700 protein"/>
    <property type="match status" value="1"/>
</dbReference>
<keyword evidence="4" id="KW-0547">Nucleotide-binding</keyword>
<evidence type="ECO:0000259" key="9">
    <source>
        <dbReference type="PROSITE" id="PS50011"/>
    </source>
</evidence>
<dbReference type="GO" id="GO:0005524">
    <property type="term" value="F:ATP binding"/>
    <property type="evidence" value="ECO:0007669"/>
    <property type="project" value="UniProtKB-KW"/>
</dbReference>
<feature type="domain" description="Protein kinase" evidence="9">
    <location>
        <begin position="41"/>
        <end position="295"/>
    </location>
</feature>
<proteinExistence type="predicted"/>
<evidence type="ECO:0000256" key="2">
    <source>
        <dbReference type="ARBA" id="ARBA00022527"/>
    </source>
</evidence>
<evidence type="ECO:0000256" key="4">
    <source>
        <dbReference type="ARBA" id="ARBA00022741"/>
    </source>
</evidence>
<evidence type="ECO:0000313" key="11">
    <source>
        <dbReference type="Proteomes" id="UP001558713"/>
    </source>
</evidence>
<evidence type="ECO:0000256" key="8">
    <source>
        <dbReference type="ARBA" id="ARBA00048679"/>
    </source>
</evidence>
<dbReference type="Gene3D" id="1.10.510.10">
    <property type="entry name" value="Transferase(Phosphotransferase) domain 1"/>
    <property type="match status" value="1"/>
</dbReference>
<dbReference type="EMBL" id="JBANAX010000134">
    <property type="protein sequence ID" value="KAL1221182.1"/>
    <property type="molecule type" value="Genomic_DNA"/>
</dbReference>
<name>A0ABD1BVF0_CARAN</name>
<evidence type="ECO:0000256" key="5">
    <source>
        <dbReference type="ARBA" id="ARBA00022777"/>
    </source>
</evidence>
<keyword evidence="2" id="KW-0723">Serine/threonine-protein kinase</keyword>
<dbReference type="Proteomes" id="UP001558713">
    <property type="component" value="Unassembled WGS sequence"/>
</dbReference>
<keyword evidence="3" id="KW-0808">Transferase</keyword>
<keyword evidence="6" id="KW-0067">ATP-binding</keyword>
<dbReference type="PANTHER" id="PTHR48055">
    <property type="entry name" value="LEUCINE-RICH REPEAT RECEPTOR PROTEIN KINASE EMS1"/>
    <property type="match status" value="1"/>
</dbReference>
<dbReference type="Gene3D" id="3.30.200.20">
    <property type="entry name" value="Phosphorylase Kinase, domain 1"/>
    <property type="match status" value="1"/>
</dbReference>
<keyword evidence="11" id="KW-1185">Reference proteome</keyword>
<keyword evidence="5" id="KW-0418">Kinase</keyword>
<organism evidence="10 11">
    <name type="scientific">Cardamine amara subsp. amara</name>
    <dbReference type="NCBI Taxonomy" id="228776"/>
    <lineage>
        <taxon>Eukaryota</taxon>
        <taxon>Viridiplantae</taxon>
        <taxon>Streptophyta</taxon>
        <taxon>Embryophyta</taxon>
        <taxon>Tracheophyta</taxon>
        <taxon>Spermatophyta</taxon>
        <taxon>Magnoliopsida</taxon>
        <taxon>eudicotyledons</taxon>
        <taxon>Gunneridae</taxon>
        <taxon>Pentapetalae</taxon>
        <taxon>rosids</taxon>
        <taxon>malvids</taxon>
        <taxon>Brassicales</taxon>
        <taxon>Brassicaceae</taxon>
        <taxon>Cardamineae</taxon>
        <taxon>Cardamine</taxon>
    </lineage>
</organism>
<sequence length="295" mass="33159">MMFELILAAIRGSGKQAGPSIFSLLIKKAKSLAFLKDESAVASLEIIGKGSCGYVFKAELPGSNGKIIAVKKMSYIRSEISTVGQIRHRNLLPLLAHVSRPECHFFVYEFMKNGSLQDILTDVAAGNRELTWPARYKIALGVAAGLEYLHMDHSPRIIHSDLKLANVLLDDDMEARISGFEQAMAYIAPEYHQTLIFTDKCDIFSFGVILGFLVIGKLPFNKFFELTDEMSLNKWMRKKITSENPSIAIDPKLMEQGFDEQILLVLKIACYCTLKDPRQRPNSKDVRTMLSQIKH</sequence>
<dbReference type="Pfam" id="PF00069">
    <property type="entry name" value="Pkinase"/>
    <property type="match status" value="1"/>
</dbReference>